<evidence type="ECO:0000313" key="1">
    <source>
        <dbReference type="EMBL" id="MDP0396976.1"/>
    </source>
</evidence>
<reference evidence="1" key="1">
    <citation type="submission" date="2023-08" db="EMBL/GenBank/DDBJ databases">
        <title>The draft genome of Tsukamurella strandjordii strain 050030.</title>
        <authorList>
            <person name="Zhao F."/>
            <person name="Feng Y."/>
            <person name="Zong Z."/>
        </authorList>
    </citation>
    <scope>NUCLEOTIDE SEQUENCE</scope>
    <source>
        <strain evidence="1">050030</strain>
    </source>
</reference>
<dbReference type="EMBL" id="JAUTIX010000001">
    <property type="protein sequence ID" value="MDP0396976.1"/>
    <property type="molecule type" value="Genomic_DNA"/>
</dbReference>
<organism evidence="1 2">
    <name type="scientific">Tsukamurella strandjordii</name>
    <dbReference type="NCBI Taxonomy" id="147577"/>
    <lineage>
        <taxon>Bacteria</taxon>
        <taxon>Bacillati</taxon>
        <taxon>Actinomycetota</taxon>
        <taxon>Actinomycetes</taxon>
        <taxon>Mycobacteriales</taxon>
        <taxon>Tsukamurellaceae</taxon>
        <taxon>Tsukamurella</taxon>
    </lineage>
</organism>
<dbReference type="Proteomes" id="UP001178281">
    <property type="component" value="Unassembled WGS sequence"/>
</dbReference>
<dbReference type="AlphaFoldDB" id="A0AA90N7I0"/>
<accession>A0AA90N7I0</accession>
<keyword evidence="2" id="KW-1185">Reference proteome</keyword>
<name>A0AA90N7I0_9ACTN</name>
<sequence>MGSDYAHQLRAFISLAEAQGWQVTRTSSGHIRFTPPEPAAQIVIAPGTTSAGRAVQNLRGGLRRAGLVL</sequence>
<comment type="caution">
    <text evidence="1">The sequence shown here is derived from an EMBL/GenBank/DDBJ whole genome shotgun (WGS) entry which is preliminary data.</text>
</comment>
<gene>
    <name evidence="1" type="ORF">Q7X28_03465</name>
</gene>
<protein>
    <submittedName>
        <fullName evidence="1">Type II toxin-antitoxin system HicA family toxin</fullName>
    </submittedName>
</protein>
<evidence type="ECO:0000313" key="2">
    <source>
        <dbReference type="Proteomes" id="UP001178281"/>
    </source>
</evidence>
<dbReference type="RefSeq" id="WP_305110284.1">
    <property type="nucleotide sequence ID" value="NZ_JAUTIX010000001.1"/>
</dbReference>
<proteinExistence type="predicted"/>